<dbReference type="EMBL" id="BK015625">
    <property type="protein sequence ID" value="DAE16457.1"/>
    <property type="molecule type" value="Genomic_DNA"/>
</dbReference>
<organism evidence="1">
    <name type="scientific">Siphoviridae sp. ctyNQ5</name>
    <dbReference type="NCBI Taxonomy" id="2825745"/>
    <lineage>
        <taxon>Viruses</taxon>
        <taxon>Duplodnaviria</taxon>
        <taxon>Heunggongvirae</taxon>
        <taxon>Uroviricota</taxon>
        <taxon>Caudoviricetes</taxon>
    </lineage>
</organism>
<proteinExistence type="predicted"/>
<protein>
    <submittedName>
        <fullName evidence="1">Uncharacterized protein</fullName>
    </submittedName>
</protein>
<reference evidence="1" key="1">
    <citation type="journal article" date="2021" name="Proc. Natl. Acad. Sci. U.S.A.">
        <title>A Catalog of Tens of Thousands of Viruses from Human Metagenomes Reveals Hidden Associations with Chronic Diseases.</title>
        <authorList>
            <person name="Tisza M.J."/>
            <person name="Buck C.B."/>
        </authorList>
    </citation>
    <scope>NUCLEOTIDE SEQUENCE</scope>
    <source>
        <strain evidence="1">CtyNQ5</strain>
    </source>
</reference>
<name>A0A8S5QCC6_9CAUD</name>
<accession>A0A8S5QCC6</accession>
<evidence type="ECO:0000313" key="1">
    <source>
        <dbReference type="EMBL" id="DAE16457.1"/>
    </source>
</evidence>
<sequence>MCIGNKKIYKKIIYTLQSPIGKPWLHWLHGYITLKPA</sequence>